<accession>A0A166F993</accession>
<dbReference type="OrthoDB" id="3232644at2759"/>
<reference evidence="1 2" key="1">
    <citation type="journal article" date="2016" name="Mol. Biol. Evol.">
        <title>Comparative Genomics of Early-Diverging Mushroom-Forming Fungi Provides Insights into the Origins of Lignocellulose Decay Capabilities.</title>
        <authorList>
            <person name="Nagy L.G."/>
            <person name="Riley R."/>
            <person name="Tritt A."/>
            <person name="Adam C."/>
            <person name="Daum C."/>
            <person name="Floudas D."/>
            <person name="Sun H."/>
            <person name="Yadav J.S."/>
            <person name="Pangilinan J."/>
            <person name="Larsson K.H."/>
            <person name="Matsuura K."/>
            <person name="Barry K."/>
            <person name="Labutti K."/>
            <person name="Kuo R."/>
            <person name="Ohm R.A."/>
            <person name="Bhattacharya S.S."/>
            <person name="Shirouzu T."/>
            <person name="Yoshinaga Y."/>
            <person name="Martin F.M."/>
            <person name="Grigoriev I.V."/>
            <person name="Hibbett D.S."/>
        </authorList>
    </citation>
    <scope>NUCLEOTIDE SEQUENCE [LARGE SCALE GENOMIC DNA]</scope>
    <source>
        <strain evidence="1 2">HHB10207 ss-3</strain>
    </source>
</reference>
<evidence type="ECO:0000313" key="1">
    <source>
        <dbReference type="EMBL" id="KZT40413.1"/>
    </source>
</evidence>
<evidence type="ECO:0000313" key="2">
    <source>
        <dbReference type="Proteomes" id="UP000076798"/>
    </source>
</evidence>
<dbReference type="Gene3D" id="3.80.10.10">
    <property type="entry name" value="Ribonuclease Inhibitor"/>
    <property type="match status" value="1"/>
</dbReference>
<dbReference type="SUPFAM" id="SSF52047">
    <property type="entry name" value="RNI-like"/>
    <property type="match status" value="1"/>
</dbReference>
<dbReference type="EMBL" id="KV428033">
    <property type="protein sequence ID" value="KZT40413.1"/>
    <property type="molecule type" value="Genomic_DNA"/>
</dbReference>
<sequence length="420" mass="48172">MSYSAMERVPVEIWHAILQEACAPLTQDLVERSVWEGVQTLESMRTHEYKPLRDDRRTKCSVILTCRAWAAISIPFLYDLIIVSARSRAELLSELISILPRRIPFKPHSPSGDNRSTYGHLVKAVVADTFYGIIETDQMLQLMNFCPNIRWIRSLRLYQRDDPKWSSLQSAFSGQHHLQALQLYWEAEPQPALEPLFGASIPPAHLPSLKLLRTNLGSTVERAEMLSTWELPSLRHLAFIATHLMPRVNAEMLSTFLVRHGLNLESLSIACIPIYSDVLSISALCPHLTQLAVPGPWVLSALVSGDPHLLLPYHPTLRSLAFTEYRLWCLGTWREEAERGKPALEAIRRTNFPRLQNVYAESFTVYKKEDGAQEKKPRLPRWWKNILEVWKEEDIRFLMLGDQSQVTLDMVSKICVWVDG</sequence>
<dbReference type="Proteomes" id="UP000076798">
    <property type="component" value="Unassembled WGS sequence"/>
</dbReference>
<gene>
    <name evidence="1" type="ORF">SISSUDRAFT_1127302</name>
</gene>
<dbReference type="InterPro" id="IPR032675">
    <property type="entry name" value="LRR_dom_sf"/>
</dbReference>
<dbReference type="AlphaFoldDB" id="A0A166F993"/>
<keyword evidence="2" id="KW-1185">Reference proteome</keyword>
<protein>
    <recommendedName>
        <fullName evidence="3">F-box domain-containing protein</fullName>
    </recommendedName>
</protein>
<organism evidence="1 2">
    <name type="scientific">Sistotremastrum suecicum HHB10207 ss-3</name>
    <dbReference type="NCBI Taxonomy" id="1314776"/>
    <lineage>
        <taxon>Eukaryota</taxon>
        <taxon>Fungi</taxon>
        <taxon>Dikarya</taxon>
        <taxon>Basidiomycota</taxon>
        <taxon>Agaricomycotina</taxon>
        <taxon>Agaricomycetes</taxon>
        <taxon>Sistotremastrales</taxon>
        <taxon>Sistotremastraceae</taxon>
        <taxon>Sistotremastrum</taxon>
    </lineage>
</organism>
<name>A0A166F993_9AGAM</name>
<evidence type="ECO:0008006" key="3">
    <source>
        <dbReference type="Google" id="ProtNLM"/>
    </source>
</evidence>
<proteinExistence type="predicted"/>